<keyword evidence="5 8" id="KW-0812">Transmembrane</keyword>
<feature type="transmembrane region" description="Helical" evidence="8">
    <location>
        <begin position="169"/>
        <end position="186"/>
    </location>
</feature>
<proteinExistence type="inferred from homology"/>
<evidence type="ECO:0000256" key="1">
    <source>
        <dbReference type="ARBA" id="ARBA00004651"/>
    </source>
</evidence>
<feature type="transmembrane region" description="Helical" evidence="8">
    <location>
        <begin position="193"/>
        <end position="210"/>
    </location>
</feature>
<evidence type="ECO:0000256" key="8">
    <source>
        <dbReference type="SAM" id="Phobius"/>
    </source>
</evidence>
<evidence type="ECO:0000256" key="3">
    <source>
        <dbReference type="ARBA" id="ARBA00022448"/>
    </source>
</evidence>
<accession>A0A2A2HZU9</accession>
<dbReference type="AlphaFoldDB" id="A0A2A2HZU9"/>
<comment type="caution">
    <text evidence="9">The sequence shown here is derived from an EMBL/GenBank/DDBJ whole genome shotgun (WGS) entry which is preliminary data.</text>
</comment>
<evidence type="ECO:0000256" key="6">
    <source>
        <dbReference type="ARBA" id="ARBA00022989"/>
    </source>
</evidence>
<keyword evidence="7 8" id="KW-0472">Membrane</keyword>
<evidence type="ECO:0000256" key="5">
    <source>
        <dbReference type="ARBA" id="ARBA00022692"/>
    </source>
</evidence>
<evidence type="ECO:0000313" key="10">
    <source>
        <dbReference type="Proteomes" id="UP000218332"/>
    </source>
</evidence>
<dbReference type="PANTHER" id="PTHR34979">
    <property type="entry name" value="INNER MEMBRANE PROTEIN YGAZ"/>
    <property type="match status" value="1"/>
</dbReference>
<dbReference type="Proteomes" id="UP000218332">
    <property type="component" value="Unassembled WGS sequence"/>
</dbReference>
<dbReference type="PANTHER" id="PTHR34979:SF1">
    <property type="entry name" value="INNER MEMBRANE PROTEIN YGAZ"/>
    <property type="match status" value="1"/>
</dbReference>
<organism evidence="9 10">
    <name type="scientific">Tamilnaduibacter salinus</name>
    <dbReference type="NCBI Taxonomy" id="1484056"/>
    <lineage>
        <taxon>Bacteria</taxon>
        <taxon>Pseudomonadati</taxon>
        <taxon>Pseudomonadota</taxon>
        <taxon>Gammaproteobacteria</taxon>
        <taxon>Pseudomonadales</taxon>
        <taxon>Marinobacteraceae</taxon>
        <taxon>Tamilnaduibacter</taxon>
    </lineage>
</organism>
<dbReference type="GO" id="GO:0005886">
    <property type="term" value="C:plasma membrane"/>
    <property type="evidence" value="ECO:0007669"/>
    <property type="project" value="UniProtKB-SubCell"/>
</dbReference>
<dbReference type="Pfam" id="PF03591">
    <property type="entry name" value="AzlC"/>
    <property type="match status" value="1"/>
</dbReference>
<feature type="transmembrane region" description="Helical" evidence="8">
    <location>
        <begin position="76"/>
        <end position="101"/>
    </location>
</feature>
<evidence type="ECO:0000256" key="4">
    <source>
        <dbReference type="ARBA" id="ARBA00022475"/>
    </source>
</evidence>
<dbReference type="RefSeq" id="WP_095611675.1">
    <property type="nucleotide sequence ID" value="NZ_NMPM01000070.1"/>
</dbReference>
<name>A0A2A2HZU9_9GAMM</name>
<keyword evidence="3" id="KW-0813">Transport</keyword>
<evidence type="ECO:0000313" key="9">
    <source>
        <dbReference type="EMBL" id="PAV25261.1"/>
    </source>
</evidence>
<gene>
    <name evidence="9" type="ORF">CF392_11915</name>
</gene>
<feature type="transmembrane region" description="Helical" evidence="8">
    <location>
        <begin position="137"/>
        <end position="163"/>
    </location>
</feature>
<protein>
    <submittedName>
        <fullName evidence="9">Branched-chain amino acid ABC transporter permease</fullName>
    </submittedName>
</protein>
<keyword evidence="6 8" id="KW-1133">Transmembrane helix</keyword>
<dbReference type="EMBL" id="NMPM01000070">
    <property type="protein sequence ID" value="PAV25261.1"/>
    <property type="molecule type" value="Genomic_DNA"/>
</dbReference>
<reference evidence="9 10" key="1">
    <citation type="submission" date="2017-07" db="EMBL/GenBank/DDBJ databases">
        <title>Tamlnaduibacter salinus (Mi-7) genome sequencing.</title>
        <authorList>
            <person name="Verma A."/>
            <person name="Krishnamurthi S."/>
        </authorList>
    </citation>
    <scope>NUCLEOTIDE SEQUENCE [LARGE SCALE GENOMIC DNA]</scope>
    <source>
        <strain evidence="9 10">Mi-7</strain>
    </source>
</reference>
<dbReference type="GO" id="GO:1903785">
    <property type="term" value="P:L-valine transmembrane transport"/>
    <property type="evidence" value="ECO:0007669"/>
    <property type="project" value="TreeGrafter"/>
</dbReference>
<feature type="transmembrane region" description="Helical" evidence="8">
    <location>
        <begin position="20"/>
        <end position="39"/>
    </location>
</feature>
<comment type="similarity">
    <text evidence="2">Belongs to the AzlC family.</text>
</comment>
<keyword evidence="10" id="KW-1185">Reference proteome</keyword>
<dbReference type="InterPro" id="IPR011606">
    <property type="entry name" value="Brnchd-chn_aa_trnsp_permease"/>
</dbReference>
<feature type="transmembrane region" description="Helical" evidence="8">
    <location>
        <begin position="216"/>
        <end position="231"/>
    </location>
</feature>
<keyword evidence="4" id="KW-1003">Cell membrane</keyword>
<sequence length="237" mass="25481">MLPASASQLLNPTDVRREFLRLLPIALFVIVFGIAFGLASVQAGLTDWQAILMSVTVFAGASQFATLELWGQHVSLLPLVAVVFAINARHILMGAALYPMLRELPAGRRYGILFLLTDANWAVASQDYQNGRQNLSVILGGGLVLWLAWVAGTVFGVTFGGLVADPEQYGLDMVLGCFLLSMVLGGKRSPRVLLIWTVAGLSAVAAYWLLPPHTHVIVGALAGGVLGYCWKERRHGG</sequence>
<evidence type="ECO:0000256" key="2">
    <source>
        <dbReference type="ARBA" id="ARBA00010735"/>
    </source>
</evidence>
<evidence type="ECO:0000256" key="7">
    <source>
        <dbReference type="ARBA" id="ARBA00023136"/>
    </source>
</evidence>
<comment type="subcellular location">
    <subcellularLocation>
        <location evidence="1">Cell membrane</location>
        <topology evidence="1">Multi-pass membrane protein</topology>
    </subcellularLocation>
</comment>